<comment type="caution">
    <text evidence="3">The sequence shown here is derived from an EMBL/GenBank/DDBJ whole genome shotgun (WGS) entry which is preliminary data.</text>
</comment>
<accession>A0A9N9ABE6</accession>
<dbReference type="Gene3D" id="3.40.50.300">
    <property type="entry name" value="P-loop containing nucleotide triphosphate hydrolases"/>
    <property type="match status" value="1"/>
</dbReference>
<dbReference type="GO" id="GO:0043139">
    <property type="term" value="F:5'-3' DNA helicase activity"/>
    <property type="evidence" value="ECO:0007669"/>
    <property type="project" value="UniProtKB-EC"/>
</dbReference>
<dbReference type="GO" id="GO:0016787">
    <property type="term" value="F:hydrolase activity"/>
    <property type="evidence" value="ECO:0007669"/>
    <property type="project" value="UniProtKB-KW"/>
</dbReference>
<evidence type="ECO:0000313" key="4">
    <source>
        <dbReference type="Proteomes" id="UP000789706"/>
    </source>
</evidence>
<keyword evidence="1" id="KW-0547">Nucleotide-binding</keyword>
<dbReference type="Pfam" id="PF05970">
    <property type="entry name" value="PIF1"/>
    <property type="match status" value="1"/>
</dbReference>
<sequence length="265" mass="30593">MTHQIQIMELDLSGNELTEFESLDVTFLSDHVTSSIANSNHSRAPTQINMTSNMQYTDLYYQDAIDKYFERPTEPIFDNLTYQCITENLNIYQIFLLVEIFARNEHDLKGNFDTYRAYFQNVMTIIGNQLSKLIPSVSFFSNNETLILPPDQYHVYSILTTLNNNQDLYQRLLKVEYIIIEESSMVASQMLTFLSTLFGHIKKNHLEFGGISVLLTGDLFQLPSVQGDLIFYSPNGNVTENSIAKIQQKVQEYYFTDNVLNTTHI</sequence>
<feature type="domain" description="DNA helicase Pif1-like DEAD-box helicase" evidence="2">
    <location>
        <begin position="161"/>
        <end position="225"/>
    </location>
</feature>
<dbReference type="GO" id="GO:0006310">
    <property type="term" value="P:DNA recombination"/>
    <property type="evidence" value="ECO:0007669"/>
    <property type="project" value="UniProtKB-KW"/>
</dbReference>
<dbReference type="OrthoDB" id="2325450at2759"/>
<dbReference type="Proteomes" id="UP000789706">
    <property type="component" value="Unassembled WGS sequence"/>
</dbReference>
<dbReference type="GO" id="GO:0006281">
    <property type="term" value="P:DNA repair"/>
    <property type="evidence" value="ECO:0007669"/>
    <property type="project" value="UniProtKB-KW"/>
</dbReference>
<comment type="cofactor">
    <cofactor evidence="1">
        <name>Mg(2+)</name>
        <dbReference type="ChEBI" id="CHEBI:18420"/>
    </cofactor>
</comment>
<keyword evidence="1" id="KW-0227">DNA damage</keyword>
<keyword evidence="4" id="KW-1185">Reference proteome</keyword>
<dbReference type="GO" id="GO:0000723">
    <property type="term" value="P:telomere maintenance"/>
    <property type="evidence" value="ECO:0007669"/>
    <property type="project" value="InterPro"/>
</dbReference>
<keyword evidence="1" id="KW-0234">DNA repair</keyword>
<evidence type="ECO:0000259" key="2">
    <source>
        <dbReference type="Pfam" id="PF05970"/>
    </source>
</evidence>
<dbReference type="InterPro" id="IPR010285">
    <property type="entry name" value="DNA_helicase_pif1-like_DEAD"/>
</dbReference>
<dbReference type="EC" id="5.6.2.3" evidence="1"/>
<comment type="similarity">
    <text evidence="1">Belongs to the helicase family.</text>
</comment>
<feature type="non-terminal residue" evidence="3">
    <location>
        <position position="265"/>
    </location>
</feature>
<dbReference type="InterPro" id="IPR027417">
    <property type="entry name" value="P-loop_NTPase"/>
</dbReference>
<keyword evidence="1" id="KW-0067">ATP-binding</keyword>
<comment type="catalytic activity">
    <reaction evidence="1">
        <text>ATP + H2O = ADP + phosphate + H(+)</text>
        <dbReference type="Rhea" id="RHEA:13065"/>
        <dbReference type="ChEBI" id="CHEBI:15377"/>
        <dbReference type="ChEBI" id="CHEBI:15378"/>
        <dbReference type="ChEBI" id="CHEBI:30616"/>
        <dbReference type="ChEBI" id="CHEBI:43474"/>
        <dbReference type="ChEBI" id="CHEBI:456216"/>
        <dbReference type="EC" id="5.6.2.3"/>
    </reaction>
</comment>
<keyword evidence="1" id="KW-0347">Helicase</keyword>
<reference evidence="3" key="1">
    <citation type="submission" date="2021-06" db="EMBL/GenBank/DDBJ databases">
        <authorList>
            <person name="Kallberg Y."/>
            <person name="Tangrot J."/>
            <person name="Rosling A."/>
        </authorList>
    </citation>
    <scope>NUCLEOTIDE SEQUENCE</scope>
    <source>
        <strain evidence="3">AZ414A</strain>
    </source>
</reference>
<dbReference type="EMBL" id="CAJVPK010000557">
    <property type="protein sequence ID" value="CAG8526077.1"/>
    <property type="molecule type" value="Genomic_DNA"/>
</dbReference>
<keyword evidence="1" id="KW-0233">DNA recombination</keyword>
<keyword evidence="1" id="KW-0378">Hydrolase</keyword>
<evidence type="ECO:0000313" key="3">
    <source>
        <dbReference type="EMBL" id="CAG8526077.1"/>
    </source>
</evidence>
<evidence type="ECO:0000256" key="1">
    <source>
        <dbReference type="RuleBase" id="RU363044"/>
    </source>
</evidence>
<gene>
    <name evidence="3" type="ORF">DEBURN_LOCUS5907</name>
</gene>
<name>A0A9N9ABE6_9GLOM</name>
<protein>
    <recommendedName>
        <fullName evidence="1">ATP-dependent DNA helicase</fullName>
        <ecNumber evidence="1">5.6.2.3</ecNumber>
    </recommendedName>
</protein>
<dbReference type="GO" id="GO:0005524">
    <property type="term" value="F:ATP binding"/>
    <property type="evidence" value="ECO:0007669"/>
    <property type="project" value="UniProtKB-KW"/>
</dbReference>
<organism evidence="3 4">
    <name type="scientific">Diversispora eburnea</name>
    <dbReference type="NCBI Taxonomy" id="1213867"/>
    <lineage>
        <taxon>Eukaryota</taxon>
        <taxon>Fungi</taxon>
        <taxon>Fungi incertae sedis</taxon>
        <taxon>Mucoromycota</taxon>
        <taxon>Glomeromycotina</taxon>
        <taxon>Glomeromycetes</taxon>
        <taxon>Diversisporales</taxon>
        <taxon>Diversisporaceae</taxon>
        <taxon>Diversispora</taxon>
    </lineage>
</organism>
<proteinExistence type="inferred from homology"/>
<dbReference type="SUPFAM" id="SSF52540">
    <property type="entry name" value="P-loop containing nucleoside triphosphate hydrolases"/>
    <property type="match status" value="1"/>
</dbReference>
<dbReference type="AlphaFoldDB" id="A0A9N9ABE6"/>